<dbReference type="GO" id="GO:0004356">
    <property type="term" value="F:glutamine synthetase activity"/>
    <property type="evidence" value="ECO:0007669"/>
    <property type="project" value="InterPro"/>
</dbReference>
<feature type="domain" description="GS catalytic" evidence="6">
    <location>
        <begin position="116"/>
        <end position="452"/>
    </location>
</feature>
<dbReference type="Proteomes" id="UP000198703">
    <property type="component" value="Unassembled WGS sequence"/>
</dbReference>
<dbReference type="Pfam" id="PF00120">
    <property type="entry name" value="Gln-synt_C"/>
    <property type="match status" value="1"/>
</dbReference>
<dbReference type="SMART" id="SM01230">
    <property type="entry name" value="Gln-synt_C"/>
    <property type="match status" value="1"/>
</dbReference>
<proteinExistence type="inferred from homology"/>
<name>A0A1H3WR98_9RHOB</name>
<sequence>MFAARAAAFMAENPDVEIVELVFPDMNAVMRGKWLPARQIEKLAKGSVRMPMSTYNLDIASEDVVAAGIAVDIGDPDGVGWPIPHAFGRCLWAERPTAVALMTMTEPGGAPCVYDPRQVLARVNDRLKAKGLTAVVAPELEFYLVDGETDDFGHARPPLGVGGDRLEASQVYMLDVKSAFSGLLAEIDAAAIALGAPAEAATAEFGPGQFEINLAHVEDPLAAADHAIMLRRAIRGVARKHGVDACFMAKPYGDQSGSGQHFHVSLIDADGRCVFDSGEMAAPNAAMRAAVGGLLETMADATLLFAPHLNSYRRLRPHSYAPWLATWGLDNRNVAVRCPALAGRAARIEHRVAGADANPYLALAGILGGVLRGLETAADPGEPTEGEAQPQARSALPTTWPSAIEAFESSDFIRDTLGAEFARVFAMMKRQEMERLLERVTDVEYDTYLRTI</sequence>
<dbReference type="EMBL" id="FNQM01000002">
    <property type="protein sequence ID" value="SDZ88902.1"/>
    <property type="molecule type" value="Genomic_DNA"/>
</dbReference>
<evidence type="ECO:0000313" key="7">
    <source>
        <dbReference type="EMBL" id="SDZ88902.1"/>
    </source>
</evidence>
<keyword evidence="2 7" id="KW-0436">Ligase</keyword>
<dbReference type="InterPro" id="IPR014746">
    <property type="entry name" value="Gln_synth/guanido_kin_cat_dom"/>
</dbReference>
<dbReference type="SUPFAM" id="SSF54368">
    <property type="entry name" value="Glutamine synthetase, N-terminal domain"/>
    <property type="match status" value="1"/>
</dbReference>
<evidence type="ECO:0000256" key="2">
    <source>
        <dbReference type="ARBA" id="ARBA00022598"/>
    </source>
</evidence>
<evidence type="ECO:0000256" key="1">
    <source>
        <dbReference type="ARBA" id="ARBA00001946"/>
    </source>
</evidence>
<evidence type="ECO:0000259" key="6">
    <source>
        <dbReference type="PROSITE" id="PS51987"/>
    </source>
</evidence>
<dbReference type="InterPro" id="IPR036651">
    <property type="entry name" value="Gln_synt_N_sf"/>
</dbReference>
<dbReference type="GO" id="GO:0006598">
    <property type="term" value="P:polyamine catabolic process"/>
    <property type="evidence" value="ECO:0007669"/>
    <property type="project" value="TreeGrafter"/>
</dbReference>
<accession>A0A1H3WR98</accession>
<dbReference type="Gene3D" id="3.30.590.10">
    <property type="entry name" value="Glutamine synthetase/guanido kinase, catalytic domain"/>
    <property type="match status" value="1"/>
</dbReference>
<dbReference type="GO" id="GO:0006542">
    <property type="term" value="P:glutamine biosynthetic process"/>
    <property type="evidence" value="ECO:0007669"/>
    <property type="project" value="InterPro"/>
</dbReference>
<reference evidence="7 8" key="1">
    <citation type="submission" date="2016-10" db="EMBL/GenBank/DDBJ databases">
        <authorList>
            <person name="de Groot N.N."/>
        </authorList>
    </citation>
    <scope>NUCLEOTIDE SEQUENCE [LARGE SCALE GENOMIC DNA]</scope>
    <source>
        <strain evidence="7 8">DSM 15345</strain>
    </source>
</reference>
<evidence type="ECO:0000256" key="3">
    <source>
        <dbReference type="PROSITE-ProRule" id="PRU01331"/>
    </source>
</evidence>
<dbReference type="PANTHER" id="PTHR43785">
    <property type="entry name" value="GAMMA-GLUTAMYLPUTRESCINE SYNTHETASE"/>
    <property type="match status" value="1"/>
</dbReference>
<dbReference type="STRING" id="89524.SAMN05444370_10254"/>
<protein>
    <submittedName>
        <fullName evidence="7">Glutamate--putrescine ligase</fullName>
    </submittedName>
</protein>
<organism evidence="7 8">
    <name type="scientific">Rubrimonas cliftonensis</name>
    <dbReference type="NCBI Taxonomy" id="89524"/>
    <lineage>
        <taxon>Bacteria</taxon>
        <taxon>Pseudomonadati</taxon>
        <taxon>Pseudomonadota</taxon>
        <taxon>Alphaproteobacteria</taxon>
        <taxon>Rhodobacterales</taxon>
        <taxon>Paracoccaceae</taxon>
        <taxon>Rubrimonas</taxon>
    </lineage>
</organism>
<keyword evidence="8" id="KW-1185">Reference proteome</keyword>
<evidence type="ECO:0000313" key="8">
    <source>
        <dbReference type="Proteomes" id="UP000198703"/>
    </source>
</evidence>
<dbReference type="SUPFAM" id="SSF55931">
    <property type="entry name" value="Glutamine synthetase/guanido kinase"/>
    <property type="match status" value="1"/>
</dbReference>
<dbReference type="PANTHER" id="PTHR43785:SF12">
    <property type="entry name" value="TYPE-1 GLUTAMINE SYNTHETASE 2"/>
    <property type="match status" value="1"/>
</dbReference>
<dbReference type="InterPro" id="IPR008146">
    <property type="entry name" value="Gln_synth_cat_dom"/>
</dbReference>
<dbReference type="PROSITE" id="PS51987">
    <property type="entry name" value="GS_CATALYTIC"/>
    <property type="match status" value="1"/>
</dbReference>
<dbReference type="Gene3D" id="3.10.20.70">
    <property type="entry name" value="Glutamine synthetase, N-terminal domain"/>
    <property type="match status" value="1"/>
</dbReference>
<gene>
    <name evidence="7" type="ORF">SAMN05444370_10254</name>
</gene>
<feature type="region of interest" description="Disordered" evidence="5">
    <location>
        <begin position="376"/>
        <end position="395"/>
    </location>
</feature>
<dbReference type="AlphaFoldDB" id="A0A1H3WR98"/>
<comment type="cofactor">
    <cofactor evidence="1">
        <name>Mg(2+)</name>
        <dbReference type="ChEBI" id="CHEBI:18420"/>
    </cofactor>
</comment>
<comment type="similarity">
    <text evidence="3 4">Belongs to the glutamine synthetase family.</text>
</comment>
<evidence type="ECO:0000256" key="4">
    <source>
        <dbReference type="RuleBase" id="RU000384"/>
    </source>
</evidence>
<evidence type="ECO:0000256" key="5">
    <source>
        <dbReference type="SAM" id="MobiDB-lite"/>
    </source>
</evidence>